<dbReference type="InterPro" id="IPR000868">
    <property type="entry name" value="Isochorismatase-like_dom"/>
</dbReference>
<evidence type="ECO:0000259" key="1">
    <source>
        <dbReference type="Pfam" id="PF00857"/>
    </source>
</evidence>
<keyword evidence="2" id="KW-0378">Hydrolase</keyword>
<sequence length="180" mass="19598">MLIEIARSQLLIIDVQERLAAAMHDKDAMVQNCGRLLEAARLAGVPVTISEQYPQGLGETVAPLQEKAEGVVRLAKAEFSCIRNEPIRAALRAHSRPHLILCGIEAHVCVLQTAIEAKADGYDVFVAIDATASRRPESREIAIHRLTAAGVQVVTTEMVVFEWIGSAASPHFKALSKLIR</sequence>
<proteinExistence type="predicted"/>
<dbReference type="PANTHER" id="PTHR14119:SF3">
    <property type="entry name" value="ISOCHORISMATASE DOMAIN-CONTAINING PROTEIN 2"/>
    <property type="match status" value="1"/>
</dbReference>
<keyword evidence="3" id="KW-1185">Reference proteome</keyword>
<accession>A0A9X3AZT3</accession>
<dbReference type="CDD" id="cd01012">
    <property type="entry name" value="YcaC_related"/>
    <property type="match status" value="1"/>
</dbReference>
<dbReference type="Pfam" id="PF00857">
    <property type="entry name" value="Isochorismatase"/>
    <property type="match status" value="1"/>
</dbReference>
<protein>
    <submittedName>
        <fullName evidence="2">Hydrolase</fullName>
    </submittedName>
</protein>
<dbReference type="SUPFAM" id="SSF52499">
    <property type="entry name" value="Isochorismatase-like hydrolases"/>
    <property type="match status" value="1"/>
</dbReference>
<dbReference type="RefSeq" id="WP_261515103.1">
    <property type="nucleotide sequence ID" value="NZ_JAODNV010000008.1"/>
</dbReference>
<reference evidence="2" key="1">
    <citation type="submission" date="2022-08" db="EMBL/GenBank/DDBJ databases">
        <title>Chelativorans sichuanense sp. nov., a paraffin oil-degrading bacterium isolated from a mixture of oil-based drill cuttings and paddy soil.</title>
        <authorList>
            <person name="Yu J."/>
            <person name="Liu H."/>
            <person name="Chen Q."/>
        </authorList>
    </citation>
    <scope>NUCLEOTIDE SEQUENCE</scope>
    <source>
        <strain evidence="2">SCAU 2101</strain>
    </source>
</reference>
<evidence type="ECO:0000313" key="3">
    <source>
        <dbReference type="Proteomes" id="UP001149009"/>
    </source>
</evidence>
<dbReference type="PANTHER" id="PTHR14119">
    <property type="entry name" value="HYDROLASE"/>
    <property type="match status" value="1"/>
</dbReference>
<dbReference type="InterPro" id="IPR036380">
    <property type="entry name" value="Isochorismatase-like_sf"/>
</dbReference>
<dbReference type="InterPro" id="IPR050993">
    <property type="entry name" value="Isochorismatase_domain"/>
</dbReference>
<dbReference type="EMBL" id="JAODNV010000008">
    <property type="protein sequence ID" value="MCT8990244.1"/>
    <property type="molecule type" value="Genomic_DNA"/>
</dbReference>
<feature type="domain" description="Isochorismatase-like" evidence="1">
    <location>
        <begin position="9"/>
        <end position="157"/>
    </location>
</feature>
<gene>
    <name evidence="2" type="ORF">NYR54_08040</name>
</gene>
<comment type="caution">
    <text evidence="2">The sequence shown here is derived from an EMBL/GenBank/DDBJ whole genome shotgun (WGS) entry which is preliminary data.</text>
</comment>
<organism evidence="2 3">
    <name type="scientific">Chelativorans petroleitrophicus</name>
    <dbReference type="NCBI Taxonomy" id="2975484"/>
    <lineage>
        <taxon>Bacteria</taxon>
        <taxon>Pseudomonadati</taxon>
        <taxon>Pseudomonadota</taxon>
        <taxon>Alphaproteobacteria</taxon>
        <taxon>Hyphomicrobiales</taxon>
        <taxon>Phyllobacteriaceae</taxon>
        <taxon>Chelativorans</taxon>
    </lineage>
</organism>
<name>A0A9X3AZT3_9HYPH</name>
<evidence type="ECO:0000313" key="2">
    <source>
        <dbReference type="EMBL" id="MCT8990244.1"/>
    </source>
</evidence>
<dbReference type="GO" id="GO:0016787">
    <property type="term" value="F:hydrolase activity"/>
    <property type="evidence" value="ECO:0007669"/>
    <property type="project" value="UniProtKB-KW"/>
</dbReference>
<dbReference type="Gene3D" id="3.40.50.850">
    <property type="entry name" value="Isochorismatase-like"/>
    <property type="match status" value="1"/>
</dbReference>
<dbReference type="AlphaFoldDB" id="A0A9X3AZT3"/>
<dbReference type="Proteomes" id="UP001149009">
    <property type="component" value="Unassembled WGS sequence"/>
</dbReference>